<evidence type="ECO:0000256" key="4">
    <source>
        <dbReference type="PROSITE-ProRule" id="PRU01248"/>
    </source>
</evidence>
<dbReference type="GO" id="GO:0006310">
    <property type="term" value="P:DNA recombination"/>
    <property type="evidence" value="ECO:0007669"/>
    <property type="project" value="UniProtKB-KW"/>
</dbReference>
<dbReference type="Proteomes" id="UP001149411">
    <property type="component" value="Unassembled WGS sequence"/>
</dbReference>
<dbReference type="InterPro" id="IPR013762">
    <property type="entry name" value="Integrase-like_cat_sf"/>
</dbReference>
<dbReference type="InterPro" id="IPR010998">
    <property type="entry name" value="Integrase_recombinase_N"/>
</dbReference>
<dbReference type="PANTHER" id="PTHR30349:SF41">
    <property type="entry name" value="INTEGRASE_RECOMBINASE PROTEIN MJ0367-RELATED"/>
    <property type="match status" value="1"/>
</dbReference>
<evidence type="ECO:0000256" key="3">
    <source>
        <dbReference type="ARBA" id="ARBA00023172"/>
    </source>
</evidence>
<dbReference type="CDD" id="cd00397">
    <property type="entry name" value="DNA_BRE_C"/>
    <property type="match status" value="1"/>
</dbReference>
<dbReference type="InterPro" id="IPR011010">
    <property type="entry name" value="DNA_brk_join_enz"/>
</dbReference>
<dbReference type="PANTHER" id="PTHR30349">
    <property type="entry name" value="PHAGE INTEGRASE-RELATED"/>
    <property type="match status" value="1"/>
</dbReference>
<evidence type="ECO:0000256" key="2">
    <source>
        <dbReference type="ARBA" id="ARBA00023125"/>
    </source>
</evidence>
<name>A0A9Q4C609_9EURY</name>
<dbReference type="AlphaFoldDB" id="A0A9Q4C609"/>
<evidence type="ECO:0000256" key="1">
    <source>
        <dbReference type="ARBA" id="ARBA00022908"/>
    </source>
</evidence>
<comment type="caution">
    <text evidence="6">The sequence shown here is derived from an EMBL/GenBank/DDBJ whole genome shotgun (WGS) entry which is preliminary data.</text>
</comment>
<protein>
    <submittedName>
        <fullName evidence="6">Tyrosine-type recombinase/integrase</fullName>
    </submittedName>
</protein>
<gene>
    <name evidence="6" type="ORF">EGH25_11105</name>
</gene>
<dbReference type="SUPFAM" id="SSF56349">
    <property type="entry name" value="DNA breaking-rejoining enzymes"/>
    <property type="match status" value="1"/>
</dbReference>
<evidence type="ECO:0000259" key="5">
    <source>
        <dbReference type="PROSITE" id="PS51900"/>
    </source>
</evidence>
<dbReference type="GO" id="GO:0015074">
    <property type="term" value="P:DNA integration"/>
    <property type="evidence" value="ECO:0007669"/>
    <property type="project" value="UniProtKB-KW"/>
</dbReference>
<feature type="domain" description="Core-binding (CB)" evidence="5">
    <location>
        <begin position="6"/>
        <end position="91"/>
    </location>
</feature>
<organism evidence="6 7">
    <name type="scientific">Halorutilus salinus</name>
    <dbReference type="NCBI Taxonomy" id="2487751"/>
    <lineage>
        <taxon>Archaea</taxon>
        <taxon>Methanobacteriati</taxon>
        <taxon>Methanobacteriota</taxon>
        <taxon>Stenosarchaea group</taxon>
        <taxon>Halobacteria</taxon>
        <taxon>Halorutilales</taxon>
        <taxon>Halorutilaceae</taxon>
        <taxon>Halorutilus</taxon>
    </lineage>
</organism>
<dbReference type="InterPro" id="IPR002104">
    <property type="entry name" value="Integrase_catalytic"/>
</dbReference>
<evidence type="ECO:0000313" key="7">
    <source>
        <dbReference type="Proteomes" id="UP001149411"/>
    </source>
</evidence>
<dbReference type="InterPro" id="IPR050090">
    <property type="entry name" value="Tyrosine_recombinase_XerCD"/>
</dbReference>
<dbReference type="Gene3D" id="1.10.443.10">
    <property type="entry name" value="Intergrase catalytic core"/>
    <property type="match status" value="1"/>
</dbReference>
<dbReference type="InterPro" id="IPR004107">
    <property type="entry name" value="Integrase_SAM-like_N"/>
</dbReference>
<proteinExistence type="predicted"/>
<dbReference type="RefSeq" id="WP_266088570.1">
    <property type="nucleotide sequence ID" value="NZ_RKLV01000013.1"/>
</dbReference>
<keyword evidence="7" id="KW-1185">Reference proteome</keyword>
<keyword evidence="2 4" id="KW-0238">DNA-binding</keyword>
<accession>A0A9Q4C609</accession>
<reference evidence="6" key="1">
    <citation type="submission" date="2022-09" db="EMBL/GenBank/DDBJ databases">
        <title>Haloadaptaus new haloarchaeum isolated from saline soil.</title>
        <authorList>
            <person name="Duran-Viseras A."/>
            <person name="Sanchez-Porro C."/>
            <person name="Ventosa A."/>
        </authorList>
    </citation>
    <scope>NUCLEOTIDE SEQUENCE</scope>
    <source>
        <strain evidence="6">F3-133</strain>
    </source>
</reference>
<keyword evidence="3" id="KW-0233">DNA recombination</keyword>
<dbReference type="PROSITE" id="PS51900">
    <property type="entry name" value="CB"/>
    <property type="match status" value="1"/>
</dbReference>
<dbReference type="Pfam" id="PF00589">
    <property type="entry name" value="Phage_integrase"/>
    <property type="match status" value="1"/>
</dbReference>
<keyword evidence="1" id="KW-0229">DNA integration</keyword>
<dbReference type="EMBL" id="RKLV01000013">
    <property type="protein sequence ID" value="MCX2819898.1"/>
    <property type="molecule type" value="Genomic_DNA"/>
</dbReference>
<dbReference type="Gene3D" id="1.10.150.130">
    <property type="match status" value="1"/>
</dbReference>
<dbReference type="GO" id="GO:0003677">
    <property type="term" value="F:DNA binding"/>
    <property type="evidence" value="ECO:0007669"/>
    <property type="project" value="UniProtKB-UniRule"/>
</dbReference>
<evidence type="ECO:0000313" key="6">
    <source>
        <dbReference type="EMBL" id="MCX2819898.1"/>
    </source>
</evidence>
<dbReference type="InterPro" id="IPR044068">
    <property type="entry name" value="CB"/>
</dbReference>
<dbReference type="Pfam" id="PF02899">
    <property type="entry name" value="Phage_int_SAM_1"/>
    <property type="match status" value="1"/>
</dbReference>
<sequence length="336" mass="39318">MEPEAIEPTEARDMFLSEKKNEVAEATWEGYHYRLKHFVRWCEQNDIENLNNLTGRSIHRYRVWRREDGDLKKVSLRNQLVALRVFLKFCEKIDGVEQGLHDKVLLPKLSDGEDVNDVKIEAEKAEKIIGHLEKFEYASRRHTIFQVLWHTGMRMGALHSLDVSDYNSGEEYIEVQHRPETGTSLKNGANGERPVALSPKTCQILDDYVEHRRHEATDNHGRNPLFTSEQGRYDKSNIRQVTYQLTRPCFFGEDCPHNRDMDECEGTTNSKAYECPSSMSPHRIRRGSITHFRLKDVPEEVVSDRCNVSRDVLEKHYDARTESEKLEQRRKYLNNV</sequence>